<protein>
    <submittedName>
        <fullName evidence="1">Uncharacterized protein</fullName>
    </submittedName>
</protein>
<feature type="non-terminal residue" evidence="1">
    <location>
        <position position="1"/>
    </location>
</feature>
<evidence type="ECO:0000313" key="2">
    <source>
        <dbReference type="Proteomes" id="UP000685013"/>
    </source>
</evidence>
<comment type="caution">
    <text evidence="1">The sequence shown here is derived from an EMBL/GenBank/DDBJ whole genome shotgun (WGS) entry which is preliminary data.</text>
</comment>
<reference evidence="1 2" key="1">
    <citation type="journal article" date="2021" name="Hortic Res">
        <title>The domestication of Cucurbita argyrosperma as revealed by the genome of its wild relative.</title>
        <authorList>
            <person name="Barrera-Redondo J."/>
            <person name="Sanchez-de la Vega G."/>
            <person name="Aguirre-Liguori J.A."/>
            <person name="Castellanos-Morales G."/>
            <person name="Gutierrez-Guerrero Y.T."/>
            <person name="Aguirre-Dugua X."/>
            <person name="Aguirre-Planter E."/>
            <person name="Tenaillon M.I."/>
            <person name="Lira-Saade R."/>
            <person name="Eguiarte L.E."/>
        </authorList>
    </citation>
    <scope>NUCLEOTIDE SEQUENCE [LARGE SCALE GENOMIC DNA]</scope>
    <source>
        <strain evidence="1">JBR-2021</strain>
    </source>
</reference>
<proteinExistence type="predicted"/>
<evidence type="ECO:0000313" key="1">
    <source>
        <dbReference type="EMBL" id="KAG6581399.1"/>
    </source>
</evidence>
<organism evidence="1 2">
    <name type="scientific">Cucurbita argyrosperma subsp. sororia</name>
    <dbReference type="NCBI Taxonomy" id="37648"/>
    <lineage>
        <taxon>Eukaryota</taxon>
        <taxon>Viridiplantae</taxon>
        <taxon>Streptophyta</taxon>
        <taxon>Embryophyta</taxon>
        <taxon>Tracheophyta</taxon>
        <taxon>Spermatophyta</taxon>
        <taxon>Magnoliopsida</taxon>
        <taxon>eudicotyledons</taxon>
        <taxon>Gunneridae</taxon>
        <taxon>Pentapetalae</taxon>
        <taxon>rosids</taxon>
        <taxon>fabids</taxon>
        <taxon>Cucurbitales</taxon>
        <taxon>Cucurbitaceae</taxon>
        <taxon>Cucurbiteae</taxon>
        <taxon>Cucurbita</taxon>
    </lineage>
</organism>
<name>A0AAV6MIF3_9ROSI</name>
<sequence>MIITEIKKDEDILLWLKGWTLESDREFKIQHCDLHHVLGARRRLADKESHGGFKHKIEEENQEDQHQDELHSRHDIKEDKDILLRLNDSLCKSVNEASKCKKEQKDLDRYLNGHQGLADKESDGGFTNRIKEENQEALHEDASHSGYTIKEDEDFILRFMESVRESVDAADKLRKDRNDLHGDSNGRFYSAPDLLEELEEILLKFYALIDHTFPMLKDAQQARFELQDNFDFLEKVRDLLLTSSQRVDKLIDELESMKSDENQGEDSSLSKTQIPEILVQLVELNAHLVERSFHHGISYLFNDNCTENESSSYVDELKWAKENMAIVLLRIREMRDQET</sequence>
<accession>A0AAV6MIF3</accession>
<dbReference type="Proteomes" id="UP000685013">
    <property type="component" value="Chromosome 14"/>
</dbReference>
<dbReference type="EMBL" id="JAGKQH010000014">
    <property type="protein sequence ID" value="KAG6581399.1"/>
    <property type="molecule type" value="Genomic_DNA"/>
</dbReference>
<keyword evidence="2" id="KW-1185">Reference proteome</keyword>
<dbReference type="AlphaFoldDB" id="A0AAV6MIF3"/>
<gene>
    <name evidence="1" type="ORF">SDJN03_21401</name>
</gene>